<keyword evidence="2" id="KW-0378">Hydrolase</keyword>
<dbReference type="Gene3D" id="3.40.50.300">
    <property type="entry name" value="P-loop containing nucleotide triphosphate hydrolases"/>
    <property type="match status" value="2"/>
</dbReference>
<dbReference type="FunFam" id="3.40.50.300:FF:002125">
    <property type="entry name" value="ATP-dependent helicase HrpB"/>
    <property type="match status" value="1"/>
</dbReference>
<dbReference type="CDD" id="cd17990">
    <property type="entry name" value="DEXHc_HrpB"/>
    <property type="match status" value="1"/>
</dbReference>
<keyword evidence="1" id="KW-0547">Nucleotide-binding</keyword>
<dbReference type="Pfam" id="PF00271">
    <property type="entry name" value="Helicase_C"/>
    <property type="match status" value="1"/>
</dbReference>
<dbReference type="InterPro" id="IPR010225">
    <property type="entry name" value="HrpB"/>
</dbReference>
<sequence>MTFDPFSIDLPVRDIISETREHLSNKNTLIISAPPGAGKSTLLPLALMEEIWLKGQKILMLEPRRLAAKSIAMRMASLLGEEVGQSIGYRIRFEKRVSKSTRIEVLTEGILTRMLQSDNALEGVGLVIFDEIHERSLHADLALALCRETQDILRPDLRIMLMSATINSSELSDCLKAEVLESKGRQYPVELIYTEACDLRLLPEITAHTVIKAVKEQSGDTLVFLPGEGEIRKCEALLKAQLSDFMIYPLFGMLAGNQQQAAIMPDKQRRRKIVLATAIAETSLTIEGITTVVDCGFSRVSRFDPKTGLSRLETIEISNDSADQRAGRAGRLGPGVCYRMWPLATHNRLKKHRVPEILEADLSTLVLEMAAWGVDDIQELTWLSQPPVSAVAQASESLHELEALEHDCITAHGRQIQKLPCHPRIAHMLLKAKDEDLLPLATDLAALLEERDPLPRETGIDINLRIEALRRHRKGDRTLKTLNKIEKVAASYRQLFDIKAENGPVDPYETGVILVQAYPERIAHASPGTNARFMMANGKQAMASHKDDLSYEPWLAIAHVDDRERGGKIFMASALNPQDLAPMVKDRENIVWDTRKGGLIASKELRIGRLVLQSKPLRSLDENLVIEAISKAIEKEGSTLLNFSPEFTQWQNRVMSLRKWQADNEWPDVSTENLLKSNMEWLSPYLSRIRKPEDLAKIDLEAVLQNHLPWEKQTELDQLAPKYFIVPSGSKLKLQYQANADAPVLAVRIQEVFGMLENPCVNQGLVAVLMHLLSPASRPIQITSDLPNFWENTYFEVRKELRIRYAKHYWPEDPKKAEAVRGVKRKD</sequence>
<dbReference type="GO" id="GO:0004386">
    <property type="term" value="F:helicase activity"/>
    <property type="evidence" value="ECO:0007669"/>
    <property type="project" value="UniProtKB-KW"/>
</dbReference>
<reference evidence="7 8" key="1">
    <citation type="submission" date="2018-07" db="EMBL/GenBank/DDBJ databases">
        <title>Draft genome sequence of Ancylomarina sp. M1P.</title>
        <authorList>
            <person name="Yadav S."/>
            <person name="Villanueva L."/>
            <person name="Damste J.S.S."/>
        </authorList>
    </citation>
    <scope>NUCLEOTIDE SEQUENCE [LARGE SCALE GENOMIC DNA]</scope>
    <source>
        <strain evidence="7 8">M1P</strain>
    </source>
</reference>
<dbReference type="SUPFAM" id="SSF52540">
    <property type="entry name" value="P-loop containing nucleoside triphosphate hydrolases"/>
    <property type="match status" value="1"/>
</dbReference>
<dbReference type="PROSITE" id="PS51194">
    <property type="entry name" value="HELICASE_CTER"/>
    <property type="match status" value="1"/>
</dbReference>
<dbReference type="OrthoDB" id="9808833at2"/>
<keyword evidence="4" id="KW-0067">ATP-binding</keyword>
<evidence type="ECO:0000313" key="7">
    <source>
        <dbReference type="EMBL" id="RRG20030.1"/>
    </source>
</evidence>
<dbReference type="PIRSF" id="PIRSF005496">
    <property type="entry name" value="ATP_hel_hrpB"/>
    <property type="match status" value="1"/>
</dbReference>
<dbReference type="Gene3D" id="1.20.120.1080">
    <property type="match status" value="1"/>
</dbReference>
<dbReference type="GO" id="GO:0005524">
    <property type="term" value="F:ATP binding"/>
    <property type="evidence" value="ECO:0007669"/>
    <property type="project" value="UniProtKB-KW"/>
</dbReference>
<evidence type="ECO:0000256" key="2">
    <source>
        <dbReference type="ARBA" id="ARBA00022801"/>
    </source>
</evidence>
<dbReference type="InterPro" id="IPR014001">
    <property type="entry name" value="Helicase_ATP-bd"/>
</dbReference>
<dbReference type="PROSITE" id="PS51192">
    <property type="entry name" value="HELICASE_ATP_BIND_1"/>
    <property type="match status" value="1"/>
</dbReference>
<evidence type="ECO:0000313" key="8">
    <source>
        <dbReference type="Proteomes" id="UP000285794"/>
    </source>
</evidence>
<feature type="domain" description="Helicase ATP-binding" evidence="5">
    <location>
        <begin position="20"/>
        <end position="184"/>
    </location>
</feature>
<evidence type="ECO:0000256" key="1">
    <source>
        <dbReference type="ARBA" id="ARBA00022741"/>
    </source>
</evidence>
<dbReference type="InterPro" id="IPR007502">
    <property type="entry name" value="Helicase-assoc_dom"/>
</dbReference>
<dbReference type="InterPro" id="IPR002464">
    <property type="entry name" value="DNA/RNA_helicase_DEAH_CS"/>
</dbReference>
<dbReference type="InterPro" id="IPR011545">
    <property type="entry name" value="DEAD/DEAH_box_helicase_dom"/>
</dbReference>
<evidence type="ECO:0000259" key="5">
    <source>
        <dbReference type="PROSITE" id="PS51192"/>
    </source>
</evidence>
<organism evidence="7 8">
    <name type="scientific">Ancylomarina euxinus</name>
    <dbReference type="NCBI Taxonomy" id="2283627"/>
    <lineage>
        <taxon>Bacteria</taxon>
        <taxon>Pseudomonadati</taxon>
        <taxon>Bacteroidota</taxon>
        <taxon>Bacteroidia</taxon>
        <taxon>Marinilabiliales</taxon>
        <taxon>Marinifilaceae</taxon>
        <taxon>Ancylomarina</taxon>
    </lineage>
</organism>
<proteinExistence type="predicted"/>
<comment type="caution">
    <text evidence="7">The sequence shown here is derived from an EMBL/GenBank/DDBJ whole genome shotgun (WGS) entry which is preliminary data.</text>
</comment>
<keyword evidence="3 7" id="KW-0347">Helicase</keyword>
<dbReference type="AlphaFoldDB" id="A0A425XYG1"/>
<dbReference type="PANTHER" id="PTHR43519">
    <property type="entry name" value="ATP-DEPENDENT RNA HELICASE HRPB"/>
    <property type="match status" value="1"/>
</dbReference>
<dbReference type="GO" id="GO:0003676">
    <property type="term" value="F:nucleic acid binding"/>
    <property type="evidence" value="ECO:0007669"/>
    <property type="project" value="InterPro"/>
</dbReference>
<dbReference type="SMART" id="SM00487">
    <property type="entry name" value="DEXDc"/>
    <property type="match status" value="1"/>
</dbReference>
<feature type="domain" description="Helicase C-terminal" evidence="6">
    <location>
        <begin position="206"/>
        <end position="373"/>
    </location>
</feature>
<dbReference type="InterPro" id="IPR049614">
    <property type="entry name" value="HrpB_DEXH"/>
</dbReference>
<dbReference type="Pfam" id="PF08482">
    <property type="entry name" value="HrpB_C"/>
    <property type="match status" value="1"/>
</dbReference>
<dbReference type="RefSeq" id="WP_125031394.1">
    <property type="nucleotide sequence ID" value="NZ_JAPXVP010000013.1"/>
</dbReference>
<dbReference type="PANTHER" id="PTHR43519:SF1">
    <property type="entry name" value="ATP-DEPENDENT RNA HELICASE HRPB"/>
    <property type="match status" value="1"/>
</dbReference>
<dbReference type="EMBL" id="QQWG01000015">
    <property type="protein sequence ID" value="RRG20030.1"/>
    <property type="molecule type" value="Genomic_DNA"/>
</dbReference>
<dbReference type="CDD" id="cd18791">
    <property type="entry name" value="SF2_C_RHA"/>
    <property type="match status" value="1"/>
</dbReference>
<dbReference type="Proteomes" id="UP000285794">
    <property type="component" value="Unassembled WGS sequence"/>
</dbReference>
<dbReference type="InterPro" id="IPR027417">
    <property type="entry name" value="P-loop_NTPase"/>
</dbReference>
<evidence type="ECO:0000256" key="3">
    <source>
        <dbReference type="ARBA" id="ARBA00022806"/>
    </source>
</evidence>
<dbReference type="InterPro" id="IPR001650">
    <property type="entry name" value="Helicase_C-like"/>
</dbReference>
<keyword evidence="8" id="KW-1185">Reference proteome</keyword>
<dbReference type="NCBIfam" id="TIGR01970">
    <property type="entry name" value="DEAH_box_HrpB"/>
    <property type="match status" value="1"/>
</dbReference>
<protein>
    <submittedName>
        <fullName evidence="7">ATP-dependent helicase HrpB</fullName>
    </submittedName>
</protein>
<gene>
    <name evidence="7" type="primary">hrpB</name>
    <name evidence="7" type="ORF">DWB61_13380</name>
</gene>
<dbReference type="GO" id="GO:0016787">
    <property type="term" value="F:hydrolase activity"/>
    <property type="evidence" value="ECO:0007669"/>
    <property type="project" value="UniProtKB-KW"/>
</dbReference>
<dbReference type="InterPro" id="IPR056329">
    <property type="entry name" value="CON_HrpB"/>
</dbReference>
<name>A0A425XYG1_9BACT</name>
<accession>A0A425XYG1</accession>
<dbReference type="PROSITE" id="PS00690">
    <property type="entry name" value="DEAH_ATP_HELICASE"/>
    <property type="match status" value="1"/>
</dbReference>
<evidence type="ECO:0000256" key="4">
    <source>
        <dbReference type="ARBA" id="ARBA00022840"/>
    </source>
</evidence>
<dbReference type="SMART" id="SM00847">
    <property type="entry name" value="HA2"/>
    <property type="match status" value="1"/>
</dbReference>
<dbReference type="Pfam" id="PF00270">
    <property type="entry name" value="DEAD"/>
    <property type="match status" value="1"/>
</dbReference>
<evidence type="ECO:0000259" key="6">
    <source>
        <dbReference type="PROSITE" id="PS51194"/>
    </source>
</evidence>
<dbReference type="SMART" id="SM00490">
    <property type="entry name" value="HELICc"/>
    <property type="match status" value="1"/>
</dbReference>
<dbReference type="Pfam" id="PF24473">
    <property type="entry name" value="CON_HrpB"/>
    <property type="match status" value="1"/>
</dbReference>
<dbReference type="InterPro" id="IPR013689">
    <property type="entry name" value="RNA_helicase_ATP-dep_HrpB_C"/>
</dbReference>